<keyword evidence="2" id="KW-0732">Signal</keyword>
<dbReference type="AlphaFoldDB" id="A0A8H6IG35"/>
<keyword evidence="4" id="KW-1185">Reference proteome</keyword>
<sequence length="154" mass="17376">MASKLGFLGSALFFCGSLFELGKDNPKYFVEERDEGIIMGSIRGHVPGVHFGTMVHVHLDISYTCGPSQNMWYTKRLKLPKLAIPVASSGTGTDGTRFGQWVWRNLRRWIRLDEEYDGRLGGVWSERSGPNDGEGRRRGRLRARHGRLHKSANS</sequence>
<dbReference type="EMBL" id="JACGCI010000005">
    <property type="protein sequence ID" value="KAF6763703.1"/>
    <property type="molecule type" value="Genomic_DNA"/>
</dbReference>
<dbReference type="Proteomes" id="UP000521943">
    <property type="component" value="Unassembled WGS sequence"/>
</dbReference>
<evidence type="ECO:0000313" key="4">
    <source>
        <dbReference type="Proteomes" id="UP000521943"/>
    </source>
</evidence>
<reference evidence="3 4" key="1">
    <citation type="submission" date="2020-07" db="EMBL/GenBank/DDBJ databases">
        <title>Comparative genomics of pyrophilous fungi reveals a link between fire events and developmental genes.</title>
        <authorList>
            <consortium name="DOE Joint Genome Institute"/>
            <person name="Steindorff A.S."/>
            <person name="Carver A."/>
            <person name="Calhoun S."/>
            <person name="Stillman K."/>
            <person name="Liu H."/>
            <person name="Lipzen A."/>
            <person name="Pangilinan J."/>
            <person name="Labutti K."/>
            <person name="Bruns T.D."/>
            <person name="Grigoriev I.V."/>
        </authorList>
    </citation>
    <scope>NUCLEOTIDE SEQUENCE [LARGE SCALE GENOMIC DNA]</scope>
    <source>
        <strain evidence="3 4">CBS 144469</strain>
    </source>
</reference>
<protein>
    <submittedName>
        <fullName evidence="3">Uncharacterized protein</fullName>
    </submittedName>
</protein>
<comment type="caution">
    <text evidence="3">The sequence shown here is derived from an EMBL/GenBank/DDBJ whole genome shotgun (WGS) entry which is preliminary data.</text>
</comment>
<proteinExistence type="predicted"/>
<feature type="region of interest" description="Disordered" evidence="1">
    <location>
        <begin position="123"/>
        <end position="154"/>
    </location>
</feature>
<evidence type="ECO:0000256" key="1">
    <source>
        <dbReference type="SAM" id="MobiDB-lite"/>
    </source>
</evidence>
<gene>
    <name evidence="3" type="ORF">DFP72DRAFT_840830</name>
</gene>
<organism evidence="3 4">
    <name type="scientific">Ephemerocybe angulata</name>
    <dbReference type="NCBI Taxonomy" id="980116"/>
    <lineage>
        <taxon>Eukaryota</taxon>
        <taxon>Fungi</taxon>
        <taxon>Dikarya</taxon>
        <taxon>Basidiomycota</taxon>
        <taxon>Agaricomycotina</taxon>
        <taxon>Agaricomycetes</taxon>
        <taxon>Agaricomycetidae</taxon>
        <taxon>Agaricales</taxon>
        <taxon>Agaricineae</taxon>
        <taxon>Psathyrellaceae</taxon>
        <taxon>Ephemerocybe</taxon>
    </lineage>
</organism>
<evidence type="ECO:0000256" key="2">
    <source>
        <dbReference type="SAM" id="SignalP"/>
    </source>
</evidence>
<accession>A0A8H6IG35</accession>
<feature type="chain" id="PRO_5034354560" evidence="2">
    <location>
        <begin position="23"/>
        <end position="154"/>
    </location>
</feature>
<name>A0A8H6IG35_9AGAR</name>
<feature type="compositionally biased region" description="Basic residues" evidence="1">
    <location>
        <begin position="137"/>
        <end position="154"/>
    </location>
</feature>
<feature type="signal peptide" evidence="2">
    <location>
        <begin position="1"/>
        <end position="22"/>
    </location>
</feature>
<evidence type="ECO:0000313" key="3">
    <source>
        <dbReference type="EMBL" id="KAF6763703.1"/>
    </source>
</evidence>